<proteinExistence type="inferred from homology"/>
<evidence type="ECO:0000256" key="11">
    <source>
        <dbReference type="ARBA" id="ARBA00023125"/>
    </source>
</evidence>
<evidence type="ECO:0000256" key="14">
    <source>
        <dbReference type="ARBA" id="ARBA00023235"/>
    </source>
</evidence>
<feature type="domain" description="HRDC" evidence="18">
    <location>
        <begin position="527"/>
        <end position="604"/>
    </location>
</feature>
<name>A0ABQ6E0D8_9GAMM</name>
<dbReference type="Gene3D" id="1.10.10.10">
    <property type="entry name" value="Winged helix-like DNA-binding domain superfamily/Winged helix DNA-binding domain"/>
    <property type="match status" value="1"/>
</dbReference>
<accession>A0ABQ6E0D8</accession>
<dbReference type="InterPro" id="IPR002121">
    <property type="entry name" value="HRDC_dom"/>
</dbReference>
<feature type="domain" description="Helicase ATP-binding" evidence="19">
    <location>
        <begin position="31"/>
        <end position="199"/>
    </location>
</feature>
<keyword evidence="14" id="KW-0413">Isomerase</keyword>
<dbReference type="SMART" id="SM00487">
    <property type="entry name" value="DEXDc"/>
    <property type="match status" value="1"/>
</dbReference>
<dbReference type="NCBIfam" id="TIGR00614">
    <property type="entry name" value="recQ_fam"/>
    <property type="match status" value="1"/>
</dbReference>
<dbReference type="PANTHER" id="PTHR13710">
    <property type="entry name" value="DNA HELICASE RECQ FAMILY MEMBER"/>
    <property type="match status" value="1"/>
</dbReference>
<dbReference type="Pfam" id="PF09382">
    <property type="entry name" value="RQC"/>
    <property type="match status" value="1"/>
</dbReference>
<dbReference type="InterPro" id="IPR006293">
    <property type="entry name" value="DNA_helicase_ATP-dep_RecQ_bac"/>
</dbReference>
<gene>
    <name evidence="21" type="primary">recQ</name>
    <name evidence="21" type="ORF">GCM10007916_17470</name>
</gene>
<feature type="domain" description="Helicase C-terminal" evidence="20">
    <location>
        <begin position="220"/>
        <end position="368"/>
    </location>
</feature>
<evidence type="ECO:0000259" key="19">
    <source>
        <dbReference type="PROSITE" id="PS51192"/>
    </source>
</evidence>
<evidence type="ECO:0000256" key="1">
    <source>
        <dbReference type="ARBA" id="ARBA00001946"/>
    </source>
</evidence>
<dbReference type="InterPro" id="IPR036388">
    <property type="entry name" value="WH-like_DNA-bd_sf"/>
</dbReference>
<comment type="cofactor">
    <cofactor evidence="1">
        <name>Mg(2+)</name>
        <dbReference type="ChEBI" id="CHEBI:18420"/>
    </cofactor>
</comment>
<dbReference type="Pfam" id="PF00271">
    <property type="entry name" value="Helicase_C"/>
    <property type="match status" value="1"/>
</dbReference>
<organism evidence="21 22">
    <name type="scientific">Psychromonas marina</name>
    <dbReference type="NCBI Taxonomy" id="88364"/>
    <lineage>
        <taxon>Bacteria</taxon>
        <taxon>Pseudomonadati</taxon>
        <taxon>Pseudomonadota</taxon>
        <taxon>Gammaproteobacteria</taxon>
        <taxon>Alteromonadales</taxon>
        <taxon>Psychromonadaceae</taxon>
        <taxon>Psychromonas</taxon>
    </lineage>
</organism>
<evidence type="ECO:0000256" key="15">
    <source>
        <dbReference type="ARBA" id="ARBA00034617"/>
    </source>
</evidence>
<evidence type="ECO:0000259" key="17">
    <source>
        <dbReference type="PROSITE" id="PS50206"/>
    </source>
</evidence>
<dbReference type="EMBL" id="BSPQ01000005">
    <property type="protein sequence ID" value="GLS90680.1"/>
    <property type="molecule type" value="Genomic_DNA"/>
</dbReference>
<dbReference type="SMART" id="SM00341">
    <property type="entry name" value="HRDC"/>
    <property type="match status" value="1"/>
</dbReference>
<keyword evidence="5" id="KW-0547">Nucleotide-binding</keyword>
<comment type="catalytic activity">
    <reaction evidence="15">
        <text>Couples ATP hydrolysis with the unwinding of duplex DNA by translocating in the 3'-5' direction.</text>
        <dbReference type="EC" id="5.6.2.4"/>
    </reaction>
</comment>
<dbReference type="Pfam" id="PF00270">
    <property type="entry name" value="DEAD"/>
    <property type="match status" value="1"/>
</dbReference>
<dbReference type="InterPro" id="IPR014001">
    <property type="entry name" value="Helicase_ATP-bd"/>
</dbReference>
<evidence type="ECO:0000256" key="10">
    <source>
        <dbReference type="ARBA" id="ARBA00022840"/>
    </source>
</evidence>
<dbReference type="GO" id="GO:0004386">
    <property type="term" value="F:helicase activity"/>
    <property type="evidence" value="ECO:0007669"/>
    <property type="project" value="UniProtKB-KW"/>
</dbReference>
<dbReference type="PROSITE" id="PS51192">
    <property type="entry name" value="HELICASE_ATP_BIND_1"/>
    <property type="match status" value="1"/>
</dbReference>
<dbReference type="PROSITE" id="PS50967">
    <property type="entry name" value="HRDC"/>
    <property type="match status" value="1"/>
</dbReference>
<dbReference type="InterPro" id="IPR010997">
    <property type="entry name" value="HRDC-like_sf"/>
</dbReference>
<protein>
    <recommendedName>
        <fullName evidence="16">DNA helicase RecQ</fullName>
        <ecNumber evidence="16">5.6.2.4</ecNumber>
    </recommendedName>
</protein>
<feature type="domain" description="Rhodanese" evidence="17">
    <location>
        <begin position="227"/>
        <end position="271"/>
    </location>
</feature>
<evidence type="ECO:0000256" key="5">
    <source>
        <dbReference type="ARBA" id="ARBA00022741"/>
    </source>
</evidence>
<evidence type="ECO:0000259" key="18">
    <source>
        <dbReference type="PROSITE" id="PS50967"/>
    </source>
</evidence>
<dbReference type="Gene3D" id="3.40.50.300">
    <property type="entry name" value="P-loop containing nucleotide triphosphate hydrolases"/>
    <property type="match status" value="2"/>
</dbReference>
<dbReference type="InterPro" id="IPR044876">
    <property type="entry name" value="HRDC_dom_sf"/>
</dbReference>
<comment type="caution">
    <text evidence="21">The sequence shown here is derived from an EMBL/GenBank/DDBJ whole genome shotgun (WGS) entry which is preliminary data.</text>
</comment>
<evidence type="ECO:0000256" key="6">
    <source>
        <dbReference type="ARBA" id="ARBA00022763"/>
    </source>
</evidence>
<sequence length="604" mass="68485">MPEHQPVFNTQQILLDVFGYNSFREGQEEVIDHLCAGKDALVVMPTGGGKSLCFQIPALAREGICFVISPLISLMKDQVDTLRSCGVAAAYLNSSLSYQEQNQIINDMHTGQLKLLYIAPERLLRPDFVQRLESLPINLFAIDEAHCISQWGHDFRPEYALLGQLKQRFPHIPLVALTATADHATQKDILARLQFDDPLVAIHSFDRPNIEYLLIEKYRPLSQLFNYLDEHKDESGIIYCTSRRRTEELTQKLQAQGVKARCYHAGLPLEERQAVQDKFIKDTVDVVVATVAFGMGIDKPNVRFVVHYEIPKNIESYYQETGRAGRDGLPAQAMLFYDPADPARVRALLEKNDNEEQLRIELHKLNTMVAFAEAQTCRRQVLLNYFGEYSDKACGNCDVCLDPPKSYDATVDAQKILSCVYRTGQHFGMHHIVEVLRGAQTVRIKSLGHDKLSTFGLGKDQSAEYWLSLLRQLIHCGLLMQNLTRGSALQLTEAARPVLKAQEPLFLAVPRLKMVSKSKKKKGVLASVADNKLFARLRQLRKQIADREELPPYIIFSDVSLAEMSELMPMTEREFLNVSGVGHIKLEKYGQEFMEIINEYVESI</sequence>
<dbReference type="Proteomes" id="UP001157353">
    <property type="component" value="Unassembled WGS sequence"/>
</dbReference>
<dbReference type="SMART" id="SM00490">
    <property type="entry name" value="HELICc"/>
    <property type="match status" value="1"/>
</dbReference>
<dbReference type="EC" id="5.6.2.4" evidence="16"/>
<dbReference type="InterPro" id="IPR027417">
    <property type="entry name" value="P-loop_NTPase"/>
</dbReference>
<keyword evidence="8 21" id="KW-0347">Helicase</keyword>
<dbReference type="CDD" id="cd17920">
    <property type="entry name" value="DEXHc_RecQ"/>
    <property type="match status" value="1"/>
</dbReference>
<keyword evidence="22" id="KW-1185">Reference proteome</keyword>
<evidence type="ECO:0000256" key="9">
    <source>
        <dbReference type="ARBA" id="ARBA00022833"/>
    </source>
</evidence>
<evidence type="ECO:0000256" key="16">
    <source>
        <dbReference type="NCBIfam" id="TIGR01389"/>
    </source>
</evidence>
<keyword evidence="11" id="KW-0238">DNA-binding</keyword>
<reference evidence="22" key="1">
    <citation type="journal article" date="2019" name="Int. J. Syst. Evol. Microbiol.">
        <title>The Global Catalogue of Microorganisms (GCM) 10K type strain sequencing project: providing services to taxonomists for standard genome sequencing and annotation.</title>
        <authorList>
            <consortium name="The Broad Institute Genomics Platform"/>
            <consortium name="The Broad Institute Genome Sequencing Center for Infectious Disease"/>
            <person name="Wu L."/>
            <person name="Ma J."/>
        </authorList>
    </citation>
    <scope>NUCLEOTIDE SEQUENCE [LARGE SCALE GENOMIC DNA]</scope>
    <source>
        <strain evidence="22">NBRC 103166</strain>
    </source>
</reference>
<dbReference type="PANTHER" id="PTHR13710:SF105">
    <property type="entry name" value="ATP-DEPENDENT DNA HELICASE Q1"/>
    <property type="match status" value="1"/>
</dbReference>
<dbReference type="InterPro" id="IPR011545">
    <property type="entry name" value="DEAD/DEAH_box_helicase_dom"/>
</dbReference>
<dbReference type="InterPro" id="IPR004589">
    <property type="entry name" value="DNA_helicase_ATP-dep_RecQ"/>
</dbReference>
<dbReference type="InterPro" id="IPR001763">
    <property type="entry name" value="Rhodanese-like_dom"/>
</dbReference>
<dbReference type="SUPFAM" id="SSF47819">
    <property type="entry name" value="HRDC-like"/>
    <property type="match status" value="1"/>
</dbReference>
<keyword evidence="13" id="KW-0234">DNA repair</keyword>
<dbReference type="PROSITE" id="PS51194">
    <property type="entry name" value="HELICASE_CTER"/>
    <property type="match status" value="1"/>
</dbReference>
<keyword evidence="6" id="KW-0227">DNA damage</keyword>
<comment type="cofactor">
    <cofactor evidence="2">
        <name>Zn(2+)</name>
        <dbReference type="ChEBI" id="CHEBI:29105"/>
    </cofactor>
</comment>
<dbReference type="SMART" id="SM00956">
    <property type="entry name" value="RQC"/>
    <property type="match status" value="1"/>
</dbReference>
<dbReference type="RefSeq" id="WP_284203802.1">
    <property type="nucleotide sequence ID" value="NZ_BSPQ01000005.1"/>
</dbReference>
<evidence type="ECO:0000256" key="4">
    <source>
        <dbReference type="ARBA" id="ARBA00022723"/>
    </source>
</evidence>
<evidence type="ECO:0000256" key="2">
    <source>
        <dbReference type="ARBA" id="ARBA00001947"/>
    </source>
</evidence>
<dbReference type="Gene3D" id="1.10.150.80">
    <property type="entry name" value="HRDC domain"/>
    <property type="match status" value="1"/>
</dbReference>
<dbReference type="NCBIfam" id="TIGR01389">
    <property type="entry name" value="recQ"/>
    <property type="match status" value="1"/>
</dbReference>
<keyword evidence="4" id="KW-0479">Metal-binding</keyword>
<keyword evidence="12" id="KW-0233">DNA recombination</keyword>
<evidence type="ECO:0000256" key="8">
    <source>
        <dbReference type="ARBA" id="ARBA00022806"/>
    </source>
</evidence>
<dbReference type="SUPFAM" id="SSF52540">
    <property type="entry name" value="P-loop containing nucleoside triphosphate hydrolases"/>
    <property type="match status" value="2"/>
</dbReference>
<evidence type="ECO:0000313" key="21">
    <source>
        <dbReference type="EMBL" id="GLS90680.1"/>
    </source>
</evidence>
<dbReference type="InterPro" id="IPR018982">
    <property type="entry name" value="RQC_domain"/>
</dbReference>
<dbReference type="PROSITE" id="PS50206">
    <property type="entry name" value="RHODANESE_3"/>
    <property type="match status" value="1"/>
</dbReference>
<evidence type="ECO:0000256" key="3">
    <source>
        <dbReference type="ARBA" id="ARBA00005446"/>
    </source>
</evidence>
<dbReference type="Pfam" id="PF00570">
    <property type="entry name" value="HRDC"/>
    <property type="match status" value="1"/>
</dbReference>
<evidence type="ECO:0000313" key="22">
    <source>
        <dbReference type="Proteomes" id="UP001157353"/>
    </source>
</evidence>
<evidence type="ECO:0000256" key="13">
    <source>
        <dbReference type="ARBA" id="ARBA00023204"/>
    </source>
</evidence>
<dbReference type="Pfam" id="PF16124">
    <property type="entry name" value="RecQ_Zn_bind"/>
    <property type="match status" value="1"/>
</dbReference>
<comment type="similarity">
    <text evidence="3">Belongs to the helicase family. RecQ subfamily.</text>
</comment>
<keyword evidence="7" id="KW-0378">Hydrolase</keyword>
<evidence type="ECO:0000256" key="12">
    <source>
        <dbReference type="ARBA" id="ARBA00023172"/>
    </source>
</evidence>
<keyword evidence="10" id="KW-0067">ATP-binding</keyword>
<evidence type="ECO:0000259" key="20">
    <source>
        <dbReference type="PROSITE" id="PS51194"/>
    </source>
</evidence>
<keyword evidence="9" id="KW-0862">Zinc</keyword>
<dbReference type="InterPro" id="IPR001650">
    <property type="entry name" value="Helicase_C-like"/>
</dbReference>
<evidence type="ECO:0000256" key="7">
    <source>
        <dbReference type="ARBA" id="ARBA00022801"/>
    </source>
</evidence>
<dbReference type="InterPro" id="IPR032284">
    <property type="entry name" value="RecQ_Zn-bd"/>
</dbReference>